<protein>
    <submittedName>
        <fullName evidence="1">Uncharacterized protein</fullName>
    </submittedName>
</protein>
<evidence type="ECO:0000313" key="2">
    <source>
        <dbReference type="Proteomes" id="UP001189756"/>
    </source>
</evidence>
<name>A0AAD2BSX4_9RALS</name>
<dbReference type="Proteomes" id="UP001189756">
    <property type="component" value="Unassembled WGS sequence"/>
</dbReference>
<reference evidence="1" key="1">
    <citation type="submission" date="2023-07" db="EMBL/GenBank/DDBJ databases">
        <authorList>
            <person name="Peeters C."/>
        </authorList>
    </citation>
    <scope>NUCLEOTIDE SEQUENCE</scope>
    <source>
        <strain evidence="1">R-77560</strain>
    </source>
</reference>
<comment type="caution">
    <text evidence="1">The sequence shown here is derived from an EMBL/GenBank/DDBJ whole genome shotgun (WGS) entry which is preliminary data.</text>
</comment>
<gene>
    <name evidence="1" type="ORF">R77560_04560</name>
</gene>
<evidence type="ECO:0000313" key="1">
    <source>
        <dbReference type="EMBL" id="CAJ0807329.1"/>
    </source>
</evidence>
<sequence length="67" mass="7551">MDANQAYDEICRLAREHALVYQAAGGVVMIVHQDTQKEQGIYEHIQYVHGLGPHPENKEIAAYESLT</sequence>
<dbReference type="AlphaFoldDB" id="A0AAD2BSX4"/>
<proteinExistence type="predicted"/>
<organism evidence="1 2">
    <name type="scientific">Ralstonia thomasii</name>
    <dbReference type="NCBI Taxonomy" id="3058596"/>
    <lineage>
        <taxon>Bacteria</taxon>
        <taxon>Pseudomonadati</taxon>
        <taxon>Pseudomonadota</taxon>
        <taxon>Betaproteobacteria</taxon>
        <taxon>Burkholderiales</taxon>
        <taxon>Burkholderiaceae</taxon>
        <taxon>Ralstonia</taxon>
    </lineage>
</organism>
<dbReference type="EMBL" id="CATZAZ010000016">
    <property type="protein sequence ID" value="CAJ0807329.1"/>
    <property type="molecule type" value="Genomic_DNA"/>
</dbReference>
<accession>A0AAD2BSX4</accession>
<dbReference type="RefSeq" id="WP_316685519.1">
    <property type="nucleotide sequence ID" value="NZ_CATZAZ010000016.1"/>
</dbReference>